<sequence length="277" mass="28957">MTNTDVPGTKSDMNDTTTDDARTVGSKTADIHRPPAPIPFHRLLSVEARKLFDTRSSKIMTVVLIILVLASITGRGVVSGPKLHTLIGTAGIGFGTLLPVLGILTVTAEWSHRTALTTFALEPRRRRVLAAKCLAPLITAVVASLFAVLVAVPVTAVTAAVQDVPATWEISPLALLGWTGTNVLVVATGLAVGMLLLNAPAAIVICLSTPILWAVVGKLGATGEVLTEWFDLNTTATPLTAGDMTGGDAARLAVSTIFWIVVPMTAGVVRVTRKEVS</sequence>
<gene>
    <name evidence="3" type="ORF">CA984_01510</name>
</gene>
<evidence type="ECO:0000313" key="4">
    <source>
        <dbReference type="Proteomes" id="UP000194761"/>
    </source>
</evidence>
<name>A0A243RX13_9ACTN</name>
<keyword evidence="2" id="KW-1133">Transmembrane helix</keyword>
<feature type="transmembrane region" description="Helical" evidence="2">
    <location>
        <begin position="59"/>
        <end position="78"/>
    </location>
</feature>
<proteinExistence type="predicted"/>
<dbReference type="EMBL" id="NGFP01000004">
    <property type="protein sequence ID" value="OUC99747.1"/>
    <property type="molecule type" value="Genomic_DNA"/>
</dbReference>
<keyword evidence="4" id="KW-1185">Reference proteome</keyword>
<reference evidence="3 4" key="1">
    <citation type="submission" date="2017-05" db="EMBL/GenBank/DDBJ databases">
        <title>Biotechnological potential of actinobacteria isolated from South African environments.</title>
        <authorList>
            <person name="Le Roes-Hill M."/>
            <person name="Prins A."/>
            <person name="Durrell K.A."/>
        </authorList>
    </citation>
    <scope>NUCLEOTIDE SEQUENCE [LARGE SCALE GENOMIC DNA]</scope>
    <source>
        <strain evidence="3">M26</strain>
    </source>
</reference>
<evidence type="ECO:0008006" key="5">
    <source>
        <dbReference type="Google" id="ProtNLM"/>
    </source>
</evidence>
<feature type="region of interest" description="Disordered" evidence="1">
    <location>
        <begin position="1"/>
        <end position="31"/>
    </location>
</feature>
<dbReference type="AlphaFoldDB" id="A0A243RX13"/>
<feature type="transmembrane region" description="Helical" evidence="2">
    <location>
        <begin position="129"/>
        <end position="155"/>
    </location>
</feature>
<evidence type="ECO:0000256" key="2">
    <source>
        <dbReference type="SAM" id="Phobius"/>
    </source>
</evidence>
<protein>
    <recommendedName>
        <fullName evidence="5">ABC transporter permease</fullName>
    </recommendedName>
</protein>
<feature type="transmembrane region" description="Helical" evidence="2">
    <location>
        <begin position="175"/>
        <end position="197"/>
    </location>
</feature>
<accession>A0A243RX13</accession>
<dbReference type="Proteomes" id="UP000194761">
    <property type="component" value="Unassembled WGS sequence"/>
</dbReference>
<keyword evidence="2" id="KW-0472">Membrane</keyword>
<feature type="transmembrane region" description="Helical" evidence="2">
    <location>
        <begin position="84"/>
        <end position="108"/>
    </location>
</feature>
<evidence type="ECO:0000313" key="3">
    <source>
        <dbReference type="EMBL" id="OUC99747.1"/>
    </source>
</evidence>
<comment type="caution">
    <text evidence="3">The sequence shown here is derived from an EMBL/GenBank/DDBJ whole genome shotgun (WGS) entry which is preliminary data.</text>
</comment>
<keyword evidence="2" id="KW-0812">Transmembrane</keyword>
<feature type="transmembrane region" description="Helical" evidence="2">
    <location>
        <begin position="249"/>
        <end position="269"/>
    </location>
</feature>
<evidence type="ECO:0000256" key="1">
    <source>
        <dbReference type="SAM" id="MobiDB-lite"/>
    </source>
</evidence>
<feature type="transmembrane region" description="Helical" evidence="2">
    <location>
        <begin position="202"/>
        <end position="221"/>
    </location>
</feature>
<organism evidence="3 4">
    <name type="scientific">Streptosporangium minutum</name>
    <dbReference type="NCBI Taxonomy" id="569862"/>
    <lineage>
        <taxon>Bacteria</taxon>
        <taxon>Bacillati</taxon>
        <taxon>Actinomycetota</taxon>
        <taxon>Actinomycetes</taxon>
        <taxon>Streptosporangiales</taxon>
        <taxon>Streptosporangiaceae</taxon>
        <taxon>Streptosporangium</taxon>
    </lineage>
</organism>
<dbReference type="RefSeq" id="WP_086567074.1">
    <property type="nucleotide sequence ID" value="NZ_NGFP01000004.1"/>
</dbReference>